<feature type="chain" id="PRO_5045524009" evidence="1">
    <location>
        <begin position="19"/>
        <end position="232"/>
    </location>
</feature>
<dbReference type="Pfam" id="PF04402">
    <property type="entry name" value="SIMPL"/>
    <property type="match status" value="1"/>
</dbReference>
<dbReference type="InterPro" id="IPR007497">
    <property type="entry name" value="SIMPL/DUF541"/>
</dbReference>
<sequence>MKNLLIVFCLAVSSLSFAQKNFIDQPYVETNAKVDTLVVPDKIFISILLNEADSKNKTSVEEQEKTLESTLKKLKINTEKDLSLLDLSSNFKNYFLKGQNVVKSKMYSLLVNDAVTAGKVLAELENAGISNVTIERTEYSKAEDLLLELKYKAVEKSLLTAKKLAKPLNQNIGKALYIADGYSISNALQGQAAGIQIRGMSSMYEAKVADPINTEFQKVKFEVSVNVKYALE</sequence>
<gene>
    <name evidence="2" type="ORF">MKW35_14175</name>
</gene>
<dbReference type="EMBL" id="JAKVQD010000007">
    <property type="protein sequence ID" value="MCH4553769.1"/>
    <property type="molecule type" value="Genomic_DNA"/>
</dbReference>
<dbReference type="RefSeq" id="WP_240574946.1">
    <property type="nucleotide sequence ID" value="NZ_CP136709.1"/>
</dbReference>
<evidence type="ECO:0000313" key="3">
    <source>
        <dbReference type="Proteomes" id="UP001156141"/>
    </source>
</evidence>
<reference evidence="2" key="1">
    <citation type="submission" date="2022-02" db="EMBL/GenBank/DDBJ databases">
        <title>Aestuariibaculum sp., a marine bacterium isolated from sediment in Guangxi.</title>
        <authorList>
            <person name="Ying J."/>
        </authorList>
    </citation>
    <scope>NUCLEOTIDE SEQUENCE</scope>
    <source>
        <strain evidence="2">L182</strain>
    </source>
</reference>
<evidence type="ECO:0000313" key="2">
    <source>
        <dbReference type="EMBL" id="MCH4553769.1"/>
    </source>
</evidence>
<accession>A0ABS9RLD8</accession>
<dbReference type="Proteomes" id="UP001156141">
    <property type="component" value="Unassembled WGS sequence"/>
</dbReference>
<name>A0ABS9RLD8_9FLAO</name>
<feature type="signal peptide" evidence="1">
    <location>
        <begin position="1"/>
        <end position="18"/>
    </location>
</feature>
<keyword evidence="1" id="KW-0732">Signal</keyword>
<protein>
    <submittedName>
        <fullName evidence="2">SIMPL domain-containing protein</fullName>
    </submittedName>
</protein>
<dbReference type="Gene3D" id="3.30.110.170">
    <property type="entry name" value="Protein of unknown function (DUF541), domain 1"/>
    <property type="match status" value="1"/>
</dbReference>
<organism evidence="2 3">
    <name type="scientific">Aestuariibaculum lutulentum</name>
    <dbReference type="NCBI Taxonomy" id="2920935"/>
    <lineage>
        <taxon>Bacteria</taxon>
        <taxon>Pseudomonadati</taxon>
        <taxon>Bacteroidota</taxon>
        <taxon>Flavobacteriia</taxon>
        <taxon>Flavobacteriales</taxon>
        <taxon>Flavobacteriaceae</taxon>
    </lineage>
</organism>
<keyword evidence="3" id="KW-1185">Reference proteome</keyword>
<evidence type="ECO:0000256" key="1">
    <source>
        <dbReference type="SAM" id="SignalP"/>
    </source>
</evidence>
<proteinExistence type="predicted"/>
<comment type="caution">
    <text evidence="2">The sequence shown here is derived from an EMBL/GenBank/DDBJ whole genome shotgun (WGS) entry which is preliminary data.</text>
</comment>